<dbReference type="Pfam" id="PF01743">
    <property type="entry name" value="PolyA_pol"/>
    <property type="match status" value="1"/>
</dbReference>
<dbReference type="SUPFAM" id="SSF81891">
    <property type="entry name" value="Poly A polymerase C-terminal region-like"/>
    <property type="match status" value="1"/>
</dbReference>
<evidence type="ECO:0000256" key="2">
    <source>
        <dbReference type="ARBA" id="ARBA00007265"/>
    </source>
</evidence>
<evidence type="ECO:0000256" key="9">
    <source>
        <dbReference type="ARBA" id="ARBA00022842"/>
    </source>
</evidence>
<comment type="cofactor">
    <cofactor evidence="1">
        <name>Mg(2+)</name>
        <dbReference type="ChEBI" id="CHEBI:18420"/>
    </cofactor>
</comment>
<dbReference type="SUPFAM" id="SSF81301">
    <property type="entry name" value="Nucleotidyltransferase"/>
    <property type="match status" value="1"/>
</dbReference>
<evidence type="ECO:0000313" key="13">
    <source>
        <dbReference type="EMBL" id="APP88258.1"/>
    </source>
</evidence>
<evidence type="ECO:0000259" key="12">
    <source>
        <dbReference type="Pfam" id="PF01743"/>
    </source>
</evidence>
<comment type="similarity">
    <text evidence="2 11">Belongs to the tRNA nucleotidyltransferase/poly(A) polymerase family.</text>
</comment>
<evidence type="ECO:0000256" key="4">
    <source>
        <dbReference type="ARBA" id="ARBA00022679"/>
    </source>
</evidence>
<dbReference type="EMBL" id="KY124271">
    <property type="protein sequence ID" value="AQX45025.1"/>
    <property type="molecule type" value="Genomic_DNA"/>
</dbReference>
<keyword evidence="9" id="KW-0460">Magnesium</keyword>
<proteinExistence type="inferred from homology"/>
<dbReference type="EMBL" id="LC490351">
    <property type="protein sequence ID" value="BBL86239.1"/>
    <property type="molecule type" value="Genomic_DNA"/>
</dbReference>
<evidence type="ECO:0000256" key="5">
    <source>
        <dbReference type="ARBA" id="ARBA00022694"/>
    </source>
</evidence>
<keyword evidence="10 11" id="KW-0694">RNA-binding</keyword>
<dbReference type="CDD" id="cd05398">
    <property type="entry name" value="NT_ClassII-CCAase"/>
    <property type="match status" value="1"/>
</dbReference>
<dbReference type="InterPro" id="IPR052390">
    <property type="entry name" value="tRNA_nt/polyA_polymerase"/>
</dbReference>
<dbReference type="Gene3D" id="1.10.3090.10">
    <property type="entry name" value="cca-adding enzyme, domain 2"/>
    <property type="match status" value="1"/>
</dbReference>
<dbReference type="InterPro" id="IPR043519">
    <property type="entry name" value="NT_sf"/>
</dbReference>
<dbReference type="InterPro" id="IPR002646">
    <property type="entry name" value="PolA_pol_head_dom"/>
</dbReference>
<dbReference type="GO" id="GO:0000166">
    <property type="term" value="F:nucleotide binding"/>
    <property type="evidence" value="ECO:0007669"/>
    <property type="project" value="UniProtKB-KW"/>
</dbReference>
<dbReference type="EMBL" id="KX897545">
    <property type="protein sequence ID" value="APP88258.1"/>
    <property type="molecule type" value="Genomic_DNA"/>
</dbReference>
<keyword evidence="16" id="KW-1185">Reference proteome</keyword>
<reference evidence="13" key="1">
    <citation type="journal article" date="2017" name="Protist">
        <title>Diversity of the Photosynthetic Paulinella Species, with the Description of Paulinella micropora sp. nov. and the Chromatophore Genome Sequence for strain KR01.</title>
        <authorList>
            <person name="Lhee D."/>
            <person name="Yang E.C."/>
            <person name="Kim J.I."/>
            <person name="Nakayama T."/>
            <person name="Zuccarello G."/>
            <person name="Andersen R.A."/>
            <person name="Yoon H.S."/>
        </authorList>
    </citation>
    <scope>NUCLEOTIDE SEQUENCE</scope>
    <source>
        <strain evidence="14">FK01</strain>
        <strain evidence="13">KR01</strain>
    </source>
</reference>
<evidence type="ECO:0000256" key="6">
    <source>
        <dbReference type="ARBA" id="ARBA00022695"/>
    </source>
</evidence>
<geneLocation type="plastid" evidence="13"/>
<keyword evidence="8" id="KW-0547">Nucleotide-binding</keyword>
<dbReference type="PANTHER" id="PTHR47788">
    <property type="entry name" value="POLYA POLYMERASE"/>
    <property type="match status" value="1"/>
</dbReference>
<name>A0A1L5YC37_9EUKA</name>
<evidence type="ECO:0000256" key="1">
    <source>
        <dbReference type="ARBA" id="ARBA00001946"/>
    </source>
</evidence>
<keyword evidence="3" id="KW-0820">tRNA-binding</keyword>
<dbReference type="Proteomes" id="UP000503178">
    <property type="component" value="Chromatophore Pltd"/>
</dbReference>
<evidence type="ECO:0000313" key="16">
    <source>
        <dbReference type="Proteomes" id="UP000503178"/>
    </source>
</evidence>
<organism evidence="13">
    <name type="scientific">Paulinella micropora</name>
    <dbReference type="NCBI Taxonomy" id="1928728"/>
    <lineage>
        <taxon>Eukaryota</taxon>
        <taxon>Sar</taxon>
        <taxon>Rhizaria</taxon>
        <taxon>Cercozoa</taxon>
        <taxon>Imbricatea</taxon>
        <taxon>Silicofilosea</taxon>
        <taxon>Euglyphida</taxon>
        <taxon>Paulinellidae</taxon>
        <taxon>Paulinella</taxon>
    </lineage>
</organism>
<dbReference type="GO" id="GO:0046872">
    <property type="term" value="F:metal ion binding"/>
    <property type="evidence" value="ECO:0007669"/>
    <property type="project" value="UniProtKB-KW"/>
</dbReference>
<evidence type="ECO:0000256" key="8">
    <source>
        <dbReference type="ARBA" id="ARBA00022741"/>
    </source>
</evidence>
<keyword evidence="5" id="KW-0819">tRNA processing</keyword>
<keyword evidence="4 11" id="KW-0808">Transferase</keyword>
<keyword evidence="13" id="KW-0934">Plastid</keyword>
<evidence type="ECO:0000256" key="3">
    <source>
        <dbReference type="ARBA" id="ARBA00022555"/>
    </source>
</evidence>
<evidence type="ECO:0000256" key="10">
    <source>
        <dbReference type="ARBA" id="ARBA00022884"/>
    </source>
</evidence>
<dbReference type="GO" id="GO:0000049">
    <property type="term" value="F:tRNA binding"/>
    <property type="evidence" value="ECO:0007669"/>
    <property type="project" value="UniProtKB-KW"/>
</dbReference>
<protein>
    <submittedName>
        <fullName evidence="13">tRNA nucleotidyltransferase/poly(A) polymerase</fullName>
    </submittedName>
</protein>
<reference evidence="15 16" key="2">
    <citation type="submission" date="2019-06" db="EMBL/GenBank/DDBJ databases">
        <title>A hidden player of endosymbiotic evolution: DNA virus triggered massive gene transfer.</title>
        <authorList>
            <person name="Matsuo M."/>
            <person name="Katahata A."/>
            <person name="Tachikawa M."/>
            <person name="Minakuchi Y."/>
            <person name="Noguchi H."/>
            <person name="Toyoda A."/>
            <person name="Fujiyama A."/>
            <person name="Suzuki Y."/>
            <person name="Satoh S."/>
            <person name="Nakayama T."/>
            <person name="Kamikawa R."/>
            <person name="Nomura M."/>
            <person name="Inagaki Y."/>
            <person name="Ishida K."/>
            <person name="Obokata J."/>
        </authorList>
    </citation>
    <scope>NUCLEOTIDE SEQUENCE [LARGE SCALE GENOMIC DNA]</scope>
    <source>
        <strain evidence="15 16">MYN1</strain>
    </source>
</reference>
<dbReference type="PANTHER" id="PTHR47788:SF1">
    <property type="entry name" value="A-ADDING TRNA NUCLEOTIDYLTRANSFERASE"/>
    <property type="match status" value="1"/>
</dbReference>
<evidence type="ECO:0000256" key="11">
    <source>
        <dbReference type="RuleBase" id="RU003953"/>
    </source>
</evidence>
<dbReference type="GO" id="GO:0001680">
    <property type="term" value="P:tRNA 3'-terminal CCA addition"/>
    <property type="evidence" value="ECO:0007669"/>
    <property type="project" value="UniProtKB-ARBA"/>
</dbReference>
<keyword evidence="7" id="KW-0479">Metal-binding</keyword>
<accession>A0A1L5YC37</accession>
<evidence type="ECO:0000256" key="7">
    <source>
        <dbReference type="ARBA" id="ARBA00022723"/>
    </source>
</evidence>
<dbReference type="AlphaFoldDB" id="A0A1L5YC37"/>
<feature type="domain" description="Poly A polymerase head" evidence="12">
    <location>
        <begin position="23"/>
        <end position="160"/>
    </location>
</feature>
<dbReference type="GO" id="GO:0016779">
    <property type="term" value="F:nucleotidyltransferase activity"/>
    <property type="evidence" value="ECO:0007669"/>
    <property type="project" value="UniProtKB-KW"/>
</dbReference>
<evidence type="ECO:0000313" key="14">
    <source>
        <dbReference type="EMBL" id="AQX45025.1"/>
    </source>
</evidence>
<dbReference type="Gene3D" id="3.30.460.10">
    <property type="entry name" value="Beta Polymerase, domain 2"/>
    <property type="match status" value="1"/>
</dbReference>
<sequence length="415" mass="48221">MARIVQELIRQLEVGTRNTRLALVGGIVRDWLLHRIYKEPWSGPGDLDLVVEFSMESHVNAHALAERLISLHPEEITHCHYYDKYGTAEICFLWGTIDLATARQEFYPEPGYNPVISFHSLESDLARRDFRLNAMAIVVKDSRWQLLDPYGGQQDLATGWLDFLHHRSVTDDPTRLIRAARYGARLGMTLGHNSINQTRGTIDQWPWRLQSDLTSDQAPSALTTRLRIELELLFECRYWQGSLHLLQVWGALELLDKNLQVNSYISLKRRLTWGNRLGISLLLALISAARDPVTLATRLQLPKNQIQWLRQVEKLQELLAFTEGSNTVNSILLSGWRPSRWCRELETRGWHLEVIALGLISGLQPRRPLLRWWFRWRHIKSPITANEIIARENFSGYRLGCYLRQLRWDFVDYVG</sequence>
<keyword evidence="6" id="KW-0548">Nucleotidyltransferase</keyword>
<evidence type="ECO:0000313" key="15">
    <source>
        <dbReference type="EMBL" id="BBL86239.1"/>
    </source>
</evidence>
<gene>
    <name evidence="13" type="primary">pcnB</name>
    <name evidence="15" type="synonym">MYN1_Chr_422</name>
    <name evidence="13" type="ORF">PCKR_474</name>
    <name evidence="14" type="ORF">PFK_474</name>
    <name evidence="15" type="ORF">PMYN1_Chma430</name>
</gene>